<comment type="caution">
    <text evidence="2">The sequence shown here is derived from an EMBL/GenBank/DDBJ whole genome shotgun (WGS) entry which is preliminary data.</text>
</comment>
<feature type="compositionally biased region" description="Polar residues" evidence="1">
    <location>
        <begin position="587"/>
        <end position="596"/>
    </location>
</feature>
<feature type="region of interest" description="Disordered" evidence="1">
    <location>
        <begin position="619"/>
        <end position="640"/>
    </location>
</feature>
<evidence type="ECO:0000256" key="1">
    <source>
        <dbReference type="SAM" id="MobiDB-lite"/>
    </source>
</evidence>
<organism evidence="2 3">
    <name type="scientific">Macrolepiota fuliginosa MF-IS2</name>
    <dbReference type="NCBI Taxonomy" id="1400762"/>
    <lineage>
        <taxon>Eukaryota</taxon>
        <taxon>Fungi</taxon>
        <taxon>Dikarya</taxon>
        <taxon>Basidiomycota</taxon>
        <taxon>Agaricomycotina</taxon>
        <taxon>Agaricomycetes</taxon>
        <taxon>Agaricomycetidae</taxon>
        <taxon>Agaricales</taxon>
        <taxon>Agaricineae</taxon>
        <taxon>Agaricaceae</taxon>
        <taxon>Macrolepiota</taxon>
    </lineage>
</organism>
<accession>A0A9P6C7G8</accession>
<sequence>MAIAGDTEWTTSRIQRLLRPLKCKCLALSAYMKETSTGMTTYGSRRSSALLPLKTPLNIGIRIHLSGDTIRSLELSKRIYAIRDCYSDLVSKMDRSRVDERTDTPALSSLTSLCSVILGAQIPCSEEGDTESETSLDMGEVLYDAIPSTCRLRTLLMHALHIILDSCPPHASLYLGLLDVSLTHQLYHESEVLLDATLEHALECSQDSLPPISDPAHRGFLVNLYCKWNTQFPSATFIRLVTAALRRAPSDVVWISKATRRLARKLARHDINLLPTLLSGLMDTVLVRQQRFTNKQPETGHLEILREWLDMGTEDTISTLRQTSGSHVVIENESLIGDMLDHCRSWVSRFKTRDNEDLSGFGFIDAIVCFYTLWLVSGTRNVSKHDVLHILSQQILFSSTIFTPICNKILRERDLVECESILWTFSSVLQTHGLLRLNASFWACALYQVEQPEIEKALIDKAGREQVRKVRLRLTDYVDEAEGWCFAGAVDNPVPRGNREPVGPGATSQNDEAGETPVQWVWEPAVGCWFRGGEGDQADLPGPPKRRKMARHSYPSSDSRTSSEAPSQSRSTGVSRRYHDDSEIIPHSQTCNSSHTPPVEDIDRQPSFQFTSLLSNALSSRTNLRGEHERTKRQRCNSAGKMVAVARVTDSDGSDDGYAVDSGDGDDLSLSELCYEEHASSEDFLDLFRLIDASPVG</sequence>
<evidence type="ECO:0000313" key="3">
    <source>
        <dbReference type="Proteomes" id="UP000807342"/>
    </source>
</evidence>
<keyword evidence="3" id="KW-1185">Reference proteome</keyword>
<evidence type="ECO:0000313" key="2">
    <source>
        <dbReference type="EMBL" id="KAF9451284.1"/>
    </source>
</evidence>
<proteinExistence type="predicted"/>
<feature type="region of interest" description="Disordered" evidence="1">
    <location>
        <begin position="495"/>
        <end position="515"/>
    </location>
</feature>
<dbReference type="Proteomes" id="UP000807342">
    <property type="component" value="Unassembled WGS sequence"/>
</dbReference>
<dbReference type="AlphaFoldDB" id="A0A9P6C7G8"/>
<reference evidence="2" key="1">
    <citation type="submission" date="2020-11" db="EMBL/GenBank/DDBJ databases">
        <authorList>
            <consortium name="DOE Joint Genome Institute"/>
            <person name="Ahrendt S."/>
            <person name="Riley R."/>
            <person name="Andreopoulos W."/>
            <person name="Labutti K."/>
            <person name="Pangilinan J."/>
            <person name="Ruiz-Duenas F.J."/>
            <person name="Barrasa J.M."/>
            <person name="Sanchez-Garcia M."/>
            <person name="Camarero S."/>
            <person name="Miyauchi S."/>
            <person name="Serrano A."/>
            <person name="Linde D."/>
            <person name="Babiker R."/>
            <person name="Drula E."/>
            <person name="Ayuso-Fernandez I."/>
            <person name="Pacheco R."/>
            <person name="Padilla G."/>
            <person name="Ferreira P."/>
            <person name="Barriuso J."/>
            <person name="Kellner H."/>
            <person name="Castanera R."/>
            <person name="Alfaro M."/>
            <person name="Ramirez L."/>
            <person name="Pisabarro A.G."/>
            <person name="Kuo A."/>
            <person name="Tritt A."/>
            <person name="Lipzen A."/>
            <person name="He G."/>
            <person name="Yan M."/>
            <person name="Ng V."/>
            <person name="Cullen D."/>
            <person name="Martin F."/>
            <person name="Rosso M.-N."/>
            <person name="Henrissat B."/>
            <person name="Hibbett D."/>
            <person name="Martinez A.T."/>
            <person name="Grigoriev I.V."/>
        </authorList>
    </citation>
    <scope>NUCLEOTIDE SEQUENCE</scope>
    <source>
        <strain evidence="2">MF-IS2</strain>
    </source>
</reference>
<feature type="region of interest" description="Disordered" evidence="1">
    <location>
        <begin position="533"/>
        <end position="603"/>
    </location>
</feature>
<dbReference type="EMBL" id="MU151088">
    <property type="protein sequence ID" value="KAF9451284.1"/>
    <property type="molecule type" value="Genomic_DNA"/>
</dbReference>
<protein>
    <submittedName>
        <fullName evidence="2">Uncharacterized protein</fullName>
    </submittedName>
</protein>
<name>A0A9P6C7G8_9AGAR</name>
<gene>
    <name evidence="2" type="ORF">P691DRAFT_380521</name>
</gene>
<feature type="compositionally biased region" description="Polar residues" evidence="1">
    <location>
        <begin position="554"/>
        <end position="574"/>
    </location>
</feature>
<dbReference type="OrthoDB" id="3158032at2759"/>